<name>A0A1H7W7M5_9HYPH</name>
<dbReference type="AlphaFoldDB" id="A0A1H7W7M5"/>
<sequence>MAQSGPDRLARQLKPDLAAAATLKFHPLESLLEVMSRANACTPHLSWLSLLPRRL</sequence>
<dbReference type="Proteomes" id="UP000199664">
    <property type="component" value="Unassembled WGS sequence"/>
</dbReference>
<gene>
    <name evidence="1" type="ORF">SAMN04515666_10852</name>
</gene>
<organism evidence="1 2">
    <name type="scientific">Bosea lupini</name>
    <dbReference type="NCBI Taxonomy" id="1036779"/>
    <lineage>
        <taxon>Bacteria</taxon>
        <taxon>Pseudomonadati</taxon>
        <taxon>Pseudomonadota</taxon>
        <taxon>Alphaproteobacteria</taxon>
        <taxon>Hyphomicrobiales</taxon>
        <taxon>Boseaceae</taxon>
        <taxon>Bosea</taxon>
    </lineage>
</organism>
<evidence type="ECO:0000313" key="2">
    <source>
        <dbReference type="Proteomes" id="UP000199664"/>
    </source>
</evidence>
<keyword evidence="2" id="KW-1185">Reference proteome</keyword>
<protein>
    <submittedName>
        <fullName evidence="1">Uncharacterized protein</fullName>
    </submittedName>
</protein>
<reference evidence="2" key="1">
    <citation type="submission" date="2016-10" db="EMBL/GenBank/DDBJ databases">
        <authorList>
            <person name="Varghese N."/>
            <person name="Submissions S."/>
        </authorList>
    </citation>
    <scope>NUCLEOTIDE SEQUENCE [LARGE SCALE GENOMIC DNA]</scope>
    <source>
        <strain evidence="2">LMG 26383,CCUG 61248,R- 45681</strain>
    </source>
</reference>
<proteinExistence type="predicted"/>
<evidence type="ECO:0000313" key="1">
    <source>
        <dbReference type="EMBL" id="SEM17556.1"/>
    </source>
</evidence>
<dbReference type="EMBL" id="FOAN01000008">
    <property type="protein sequence ID" value="SEM17556.1"/>
    <property type="molecule type" value="Genomic_DNA"/>
</dbReference>
<accession>A0A1H7W7M5</accession>